<evidence type="ECO:0008006" key="3">
    <source>
        <dbReference type="Google" id="ProtNLM"/>
    </source>
</evidence>
<dbReference type="PROSITE" id="PS51885">
    <property type="entry name" value="NEPRILYSIN"/>
    <property type="match status" value="1"/>
</dbReference>
<dbReference type="GO" id="GO:0016485">
    <property type="term" value="P:protein processing"/>
    <property type="evidence" value="ECO:0007669"/>
    <property type="project" value="TreeGrafter"/>
</dbReference>
<reference evidence="1 2" key="1">
    <citation type="journal article" date="2023" name="Arcadia Sci">
        <title>De novo assembly of a long-read Amblyomma americanum tick genome.</title>
        <authorList>
            <person name="Chou S."/>
            <person name="Poskanzer K.E."/>
            <person name="Rollins M."/>
            <person name="Thuy-Boun P.S."/>
        </authorList>
    </citation>
    <scope>NUCLEOTIDE SEQUENCE [LARGE SCALE GENOMIC DNA]</scope>
    <source>
        <strain evidence="1">F_SG_1</strain>
        <tissue evidence="1">Salivary glands</tissue>
    </source>
</reference>
<dbReference type="SUPFAM" id="SSF55486">
    <property type="entry name" value="Metalloproteases ('zincins'), catalytic domain"/>
    <property type="match status" value="1"/>
</dbReference>
<dbReference type="Gene3D" id="3.40.390.10">
    <property type="entry name" value="Collagenase (Catalytic Domain)"/>
    <property type="match status" value="2"/>
</dbReference>
<evidence type="ECO:0000313" key="1">
    <source>
        <dbReference type="EMBL" id="KAK8784818.1"/>
    </source>
</evidence>
<proteinExistence type="predicted"/>
<dbReference type="EMBL" id="JARKHS020004244">
    <property type="protein sequence ID" value="KAK8784818.1"/>
    <property type="molecule type" value="Genomic_DNA"/>
</dbReference>
<dbReference type="AlphaFoldDB" id="A0AAQ4FDW8"/>
<gene>
    <name evidence="1" type="ORF">V5799_008818</name>
</gene>
<dbReference type="Proteomes" id="UP001321473">
    <property type="component" value="Unassembled WGS sequence"/>
</dbReference>
<dbReference type="PANTHER" id="PTHR11733">
    <property type="entry name" value="ZINC METALLOPROTEASE FAMILY M13 NEPRILYSIN-RELATED"/>
    <property type="match status" value="1"/>
</dbReference>
<accession>A0AAQ4FDW8</accession>
<organism evidence="1 2">
    <name type="scientific">Amblyomma americanum</name>
    <name type="common">Lone star tick</name>
    <dbReference type="NCBI Taxonomy" id="6943"/>
    <lineage>
        <taxon>Eukaryota</taxon>
        <taxon>Metazoa</taxon>
        <taxon>Ecdysozoa</taxon>
        <taxon>Arthropoda</taxon>
        <taxon>Chelicerata</taxon>
        <taxon>Arachnida</taxon>
        <taxon>Acari</taxon>
        <taxon>Parasitiformes</taxon>
        <taxon>Ixodida</taxon>
        <taxon>Ixodoidea</taxon>
        <taxon>Ixodidae</taxon>
        <taxon>Amblyomminae</taxon>
        <taxon>Amblyomma</taxon>
    </lineage>
</organism>
<dbReference type="InterPro" id="IPR024079">
    <property type="entry name" value="MetalloPept_cat_dom_sf"/>
</dbReference>
<dbReference type="GO" id="GO:0004222">
    <property type="term" value="F:metalloendopeptidase activity"/>
    <property type="evidence" value="ECO:0007669"/>
    <property type="project" value="InterPro"/>
</dbReference>
<dbReference type="InterPro" id="IPR000718">
    <property type="entry name" value="Peptidase_M13"/>
</dbReference>
<evidence type="ECO:0000313" key="2">
    <source>
        <dbReference type="Proteomes" id="UP001321473"/>
    </source>
</evidence>
<keyword evidence="2" id="KW-1185">Reference proteome</keyword>
<sequence>MALSTVTSKLKLRLKIISCAFAAAVIVALALWAIVTAASPSPRASSHVCKTHACLAYSVKLLSSINESLNPCESFMHFVCDGWRRKNHHSVWMDLFRPVLERLTNTLKNIDVPASAQNQEQRAAIVYRSCVSVLEGTRDELPAVKDALASAGVVWPHRSVGANVLRTLLYCALKLGWDVLLDFEILSNGKTVELVASRGELLQFVLEKRMHKNYFEFLRQSFRIDSRPTVTYEETSDFGIPALRKLQDVTFETSSTLKVVNFPTEPDVGLTEAQWQETVTKLNISTADNASLKTAMPNYLRSVLGLWRQNGSDSFHMFASWCTVQVAALFANRDLVLNYYDHDRSFAQIFHRMFCVTRAMFFSRDAPFARYNADVRQGNALSAAKDVALSVRSAFFRRLSNWAQFDDNITVVGNWSSLTLSFRNIEHREVDATEFRGQLPEMTDSFVWNWQHSVLVRNQAELIELLDFMYRLWYWRLSKTDLELMPYALSFPFFDYELPSSVNYGGFGAENAIALGLLFLHAYRTKDATKFETIMKCFQGDPSAYGDERLVGPANVVGYRALVDAYESGGRALDRAVIGLEKYTGLQQLFISLCYVSCKGGSADRNSSMGCDLPLRHVPQFAAAFHCDVGDPMNPTKQCDFP</sequence>
<dbReference type="GO" id="GO:0005886">
    <property type="term" value="C:plasma membrane"/>
    <property type="evidence" value="ECO:0007669"/>
    <property type="project" value="TreeGrafter"/>
</dbReference>
<dbReference type="PANTHER" id="PTHR11733:SF241">
    <property type="entry name" value="GH26575P-RELATED"/>
    <property type="match status" value="1"/>
</dbReference>
<comment type="caution">
    <text evidence="1">The sequence shown here is derived from an EMBL/GenBank/DDBJ whole genome shotgun (WGS) entry which is preliminary data.</text>
</comment>
<protein>
    <recommendedName>
        <fullName evidence="3">M13 family peptidase</fullName>
    </recommendedName>
</protein>
<name>A0AAQ4FDW8_AMBAM</name>